<comment type="similarity">
    <text evidence="1">Belongs to the iron/ascorbate-dependent oxidoreductase family.</text>
</comment>
<name>A0A8K0NJV7_9HYPO</name>
<keyword evidence="6" id="KW-1185">Reference proteome</keyword>
<dbReference type="InterPro" id="IPR027443">
    <property type="entry name" value="IPNS-like_sf"/>
</dbReference>
<proteinExistence type="inferred from homology"/>
<evidence type="ECO:0000313" key="5">
    <source>
        <dbReference type="EMBL" id="KAG5927692.1"/>
    </source>
</evidence>
<dbReference type="InterPro" id="IPR026992">
    <property type="entry name" value="DIOX_N"/>
</dbReference>
<dbReference type="InterPro" id="IPR050231">
    <property type="entry name" value="Iron_ascorbate_oxido_reductase"/>
</dbReference>
<accession>A0A8K0NJV7</accession>
<dbReference type="GO" id="GO:0051213">
    <property type="term" value="F:dioxygenase activity"/>
    <property type="evidence" value="ECO:0007669"/>
    <property type="project" value="UniProtKB-KW"/>
</dbReference>
<evidence type="ECO:0000256" key="2">
    <source>
        <dbReference type="ARBA" id="ARBA00022964"/>
    </source>
</evidence>
<reference evidence="5" key="1">
    <citation type="journal article" date="2020" name="bioRxiv">
        <title>Whole genome comparisons of ergot fungi reveals the divergence and evolution of species within the genus Claviceps are the result of varying mechanisms driving genome evolution and host range expansion.</title>
        <authorList>
            <person name="Wyka S.A."/>
            <person name="Mondo S.J."/>
            <person name="Liu M."/>
            <person name="Dettman J."/>
            <person name="Nalam V."/>
            <person name="Broders K.D."/>
        </authorList>
    </citation>
    <scope>NUCLEOTIDE SEQUENCE</scope>
    <source>
        <strain evidence="5">CCC 489</strain>
    </source>
</reference>
<evidence type="ECO:0000259" key="4">
    <source>
        <dbReference type="Pfam" id="PF14226"/>
    </source>
</evidence>
<dbReference type="PANTHER" id="PTHR47990">
    <property type="entry name" value="2-OXOGLUTARATE (2OG) AND FE(II)-DEPENDENT OXYGENASE SUPERFAMILY PROTEIN-RELATED"/>
    <property type="match status" value="1"/>
</dbReference>
<feature type="domain" description="Isopenicillin N synthase-like Fe(2+) 2OG dioxygenase" evidence="3">
    <location>
        <begin position="143"/>
        <end position="249"/>
    </location>
</feature>
<feature type="domain" description="Non-haem dioxygenase N-terminal" evidence="4">
    <location>
        <begin position="5"/>
        <end position="85"/>
    </location>
</feature>
<evidence type="ECO:0000313" key="6">
    <source>
        <dbReference type="Proteomes" id="UP000811619"/>
    </source>
</evidence>
<dbReference type="InterPro" id="IPR044861">
    <property type="entry name" value="IPNS-like_FE2OG_OXY"/>
</dbReference>
<gene>
    <name evidence="5" type="ORF">E4U42_001932</name>
</gene>
<dbReference type="OrthoDB" id="406156at2759"/>
<organism evidence="5 6">
    <name type="scientific">Claviceps africana</name>
    <dbReference type="NCBI Taxonomy" id="83212"/>
    <lineage>
        <taxon>Eukaryota</taxon>
        <taxon>Fungi</taxon>
        <taxon>Dikarya</taxon>
        <taxon>Ascomycota</taxon>
        <taxon>Pezizomycotina</taxon>
        <taxon>Sordariomycetes</taxon>
        <taxon>Hypocreomycetidae</taxon>
        <taxon>Hypocreales</taxon>
        <taxon>Clavicipitaceae</taxon>
        <taxon>Claviceps</taxon>
    </lineage>
</organism>
<evidence type="ECO:0000256" key="1">
    <source>
        <dbReference type="ARBA" id="ARBA00008056"/>
    </source>
</evidence>
<dbReference type="Pfam" id="PF14226">
    <property type="entry name" value="DIOX_N"/>
    <property type="match status" value="1"/>
</dbReference>
<comment type="caution">
    <text evidence="5">The sequence shown here is derived from an EMBL/GenBank/DDBJ whole genome shotgun (WGS) entry which is preliminary data.</text>
</comment>
<dbReference type="Pfam" id="PF03171">
    <property type="entry name" value="2OG-FeII_Oxy"/>
    <property type="match status" value="1"/>
</dbReference>
<evidence type="ECO:0008006" key="7">
    <source>
        <dbReference type="Google" id="ProtNLM"/>
    </source>
</evidence>
<dbReference type="AlphaFoldDB" id="A0A8K0NJV7"/>
<evidence type="ECO:0000259" key="3">
    <source>
        <dbReference type="Pfam" id="PF03171"/>
    </source>
</evidence>
<dbReference type="SUPFAM" id="SSF51197">
    <property type="entry name" value="Clavaminate synthase-like"/>
    <property type="match status" value="1"/>
</dbReference>
<sequence length="317" mass="36220">MDARPHVGFFYIRNIGLSQARIDEQLAIAKHFFSLPAEEKLRYRAPLEEGNYNGYRPLGSVEVLPGLKDNLEFYNIFKFIPQTQRDQPRIIREHRDRIEAFHRHMHEHVTYRLLRLLALVLGLPDRDALVDGHAYEAPCDSSLRYMLYRARTDDENRRYENLYLRGHKDNGTLTYVFQQPVAALQARRADDDAGWAYLRLPEGKVAVIMGDMLEFLSNGCIKAGIHRVVAPPREQASLDRLALLYFVRPSDRLPLTSLDTPFLTSMGYGKQGTEGDLDMSASEWVRARVKKNWGGSVAPGEDSRAGGEGFMAKVFYS</sequence>
<keyword evidence="2" id="KW-0223">Dioxygenase</keyword>
<dbReference type="Gene3D" id="2.60.120.330">
    <property type="entry name" value="B-lactam Antibiotic, Isopenicillin N Synthase, Chain"/>
    <property type="match status" value="1"/>
</dbReference>
<dbReference type="EMBL" id="SRPY01000162">
    <property type="protein sequence ID" value="KAG5927692.1"/>
    <property type="molecule type" value="Genomic_DNA"/>
</dbReference>
<protein>
    <recommendedName>
        <fullName evidence="7">Fe2OG dioxygenase domain-containing protein</fullName>
    </recommendedName>
</protein>
<keyword evidence="2" id="KW-0560">Oxidoreductase</keyword>
<dbReference type="Proteomes" id="UP000811619">
    <property type="component" value="Unassembled WGS sequence"/>
</dbReference>